<keyword evidence="3" id="KW-0336">GPI-anchor</keyword>
<dbReference type="Gene3D" id="1.20.58.1040">
    <property type="match status" value="1"/>
</dbReference>
<dbReference type="Pfam" id="PF07983">
    <property type="entry name" value="X8"/>
    <property type="match status" value="1"/>
</dbReference>
<reference evidence="10 11" key="1">
    <citation type="journal article" date="2019" name="Nat. Plants">
        <title>Stout camphor tree genome fills gaps in understanding of flowering plant genome evolution.</title>
        <authorList>
            <person name="Chaw S.M."/>
            <person name="Liu Y.C."/>
            <person name="Wu Y.W."/>
            <person name="Wang H.Y."/>
            <person name="Lin C.I."/>
            <person name="Wu C.S."/>
            <person name="Ke H.M."/>
            <person name="Chang L.Y."/>
            <person name="Hsu C.Y."/>
            <person name="Yang H.T."/>
            <person name="Sudianto E."/>
            <person name="Hsu M.H."/>
            <person name="Wu K.P."/>
            <person name="Wang L.N."/>
            <person name="Leebens-Mack J.H."/>
            <person name="Tsai I.J."/>
        </authorList>
    </citation>
    <scope>NUCLEOTIDE SEQUENCE [LARGE SCALE GENOMIC DNA]</scope>
    <source>
        <strain evidence="11">cv. Chaw 1501</strain>
        <tissue evidence="10">Young leaves</tissue>
    </source>
</reference>
<feature type="signal peptide" evidence="8">
    <location>
        <begin position="1"/>
        <end position="33"/>
    </location>
</feature>
<dbReference type="GO" id="GO:0009506">
    <property type="term" value="C:plasmodesma"/>
    <property type="evidence" value="ECO:0007669"/>
    <property type="project" value="UniProtKB-ARBA"/>
</dbReference>
<dbReference type="InterPro" id="IPR012946">
    <property type="entry name" value="X8"/>
</dbReference>
<comment type="subcellular location">
    <subcellularLocation>
        <location evidence="1">Cell membrane</location>
        <topology evidence="1">Lipid-anchor</topology>
        <topology evidence="1">GPI-anchor</topology>
    </subcellularLocation>
</comment>
<evidence type="ECO:0000256" key="1">
    <source>
        <dbReference type="ARBA" id="ARBA00004609"/>
    </source>
</evidence>
<evidence type="ECO:0000256" key="6">
    <source>
        <dbReference type="ARBA" id="ARBA00023157"/>
    </source>
</evidence>
<feature type="chain" id="PRO_5018665973" evidence="8">
    <location>
        <begin position="34"/>
        <end position="481"/>
    </location>
</feature>
<evidence type="ECO:0000256" key="5">
    <source>
        <dbReference type="ARBA" id="ARBA00023136"/>
    </source>
</evidence>
<dbReference type="GO" id="GO:0098552">
    <property type="term" value="C:side of membrane"/>
    <property type="evidence" value="ECO:0007669"/>
    <property type="project" value="UniProtKB-KW"/>
</dbReference>
<dbReference type="PANTHER" id="PTHR31044">
    <property type="entry name" value="BETA-1,3 GLUCANASE"/>
    <property type="match status" value="1"/>
</dbReference>
<sequence>MRFMAFSSLQKNMVKVVSFLLLLSLSLLGLTDAGQEAVELINLYDAYPLFIHSLSLTSHFPISISVTDEDLPALSSSLSKAESWLKTHVMATKATSIVVGKGALCNSDYLRKWSLVLPTLINLYHVLQRLGLEKVIKVSAAFSNDCFLYSSSYKDDLILKPLLGFLQTSNSTYAINPPHHFSSSLGEIITLVSVHETSIKRLGFSNALRMNVIVSHLSGKPMERMMSSLSCSKPEEPNPSHFSSSLGETINIESTIEANVKKLGFSRFTSNLREKPIERKLVESYPVRPTPLPDILSPSPIHSFIGFSVPAIAEKNPFSPAPQTVPPPEDSFSFSPDVPPVVIPANPPGDSTLPPCLAAPTPAPETGEQKGLWCVAKPSVPSDTLQEAMDYACGEGAADCEEIRPNGSCYFPDTVVAHASFAFNSYWQKYKNSGGSCSFGGTAMIINSDPSNASSHYNLLFRWFSPVQVRPPLKMADKRDL</sequence>
<evidence type="ECO:0000259" key="9">
    <source>
        <dbReference type="SMART" id="SM00768"/>
    </source>
</evidence>
<keyword evidence="2" id="KW-1003">Cell membrane</keyword>
<keyword evidence="3" id="KW-0449">Lipoprotein</keyword>
<dbReference type="OrthoDB" id="421038at2759"/>
<evidence type="ECO:0000313" key="10">
    <source>
        <dbReference type="EMBL" id="RWR77986.1"/>
    </source>
</evidence>
<evidence type="ECO:0000256" key="2">
    <source>
        <dbReference type="ARBA" id="ARBA00022475"/>
    </source>
</evidence>
<evidence type="ECO:0000256" key="4">
    <source>
        <dbReference type="ARBA" id="ARBA00022729"/>
    </source>
</evidence>
<keyword evidence="5" id="KW-0472">Membrane</keyword>
<gene>
    <name evidence="10" type="ORF">CKAN_00649100</name>
</gene>
<dbReference type="SMART" id="SM00768">
    <property type="entry name" value="X8"/>
    <property type="match status" value="1"/>
</dbReference>
<proteinExistence type="predicted"/>
<dbReference type="FunFam" id="1.20.58.1040:FF:000001">
    <property type="entry name" value="Glucan endo-1,3-beta-glucosidase 4"/>
    <property type="match status" value="1"/>
</dbReference>
<evidence type="ECO:0000256" key="7">
    <source>
        <dbReference type="ARBA" id="ARBA00023180"/>
    </source>
</evidence>
<dbReference type="Proteomes" id="UP000283530">
    <property type="component" value="Unassembled WGS sequence"/>
</dbReference>
<dbReference type="PANTHER" id="PTHR31044:SF140">
    <property type="entry name" value="EXPRESSED PROTEIN"/>
    <property type="match status" value="1"/>
</dbReference>
<accession>A0A3S3MZM0</accession>
<dbReference type="EMBL" id="QPKB01000002">
    <property type="protein sequence ID" value="RWR77986.1"/>
    <property type="molecule type" value="Genomic_DNA"/>
</dbReference>
<keyword evidence="7" id="KW-0325">Glycoprotein</keyword>
<evidence type="ECO:0000256" key="8">
    <source>
        <dbReference type="SAM" id="SignalP"/>
    </source>
</evidence>
<keyword evidence="6" id="KW-1015">Disulfide bond</keyword>
<dbReference type="AlphaFoldDB" id="A0A3S3MZM0"/>
<dbReference type="Gene3D" id="3.20.20.80">
    <property type="entry name" value="Glycosidases"/>
    <property type="match status" value="1"/>
</dbReference>
<dbReference type="GO" id="GO:0005886">
    <property type="term" value="C:plasma membrane"/>
    <property type="evidence" value="ECO:0007669"/>
    <property type="project" value="UniProtKB-SubCell"/>
</dbReference>
<comment type="caution">
    <text evidence="10">The sequence shown here is derived from an EMBL/GenBank/DDBJ whole genome shotgun (WGS) entry which is preliminary data.</text>
</comment>
<organism evidence="10 11">
    <name type="scientific">Cinnamomum micranthum f. kanehirae</name>
    <dbReference type="NCBI Taxonomy" id="337451"/>
    <lineage>
        <taxon>Eukaryota</taxon>
        <taxon>Viridiplantae</taxon>
        <taxon>Streptophyta</taxon>
        <taxon>Embryophyta</taxon>
        <taxon>Tracheophyta</taxon>
        <taxon>Spermatophyta</taxon>
        <taxon>Magnoliopsida</taxon>
        <taxon>Magnoliidae</taxon>
        <taxon>Laurales</taxon>
        <taxon>Lauraceae</taxon>
        <taxon>Cinnamomum</taxon>
    </lineage>
</organism>
<dbReference type="InterPro" id="IPR044788">
    <property type="entry name" value="X8_dom_prot"/>
</dbReference>
<evidence type="ECO:0000256" key="3">
    <source>
        <dbReference type="ARBA" id="ARBA00022622"/>
    </source>
</evidence>
<keyword evidence="4 8" id="KW-0732">Signal</keyword>
<keyword evidence="11" id="KW-1185">Reference proteome</keyword>
<protein>
    <submittedName>
        <fullName evidence="10">Glucan endo-1,3-beta-glucosidase 3</fullName>
    </submittedName>
</protein>
<name>A0A3S3MZM0_9MAGN</name>
<evidence type="ECO:0000313" key="11">
    <source>
        <dbReference type="Proteomes" id="UP000283530"/>
    </source>
</evidence>
<feature type="domain" description="X8" evidence="9">
    <location>
        <begin position="372"/>
        <end position="457"/>
    </location>
</feature>